<name>A0A090MIG3_9HYPO</name>
<comment type="caution">
    <text evidence="1">The sequence shown here is derived from an EMBL/GenBank/DDBJ whole genome shotgun (WGS) entry which is preliminary data.</text>
</comment>
<organism evidence="1">
    <name type="scientific">Fusarium clavum</name>
    <dbReference type="NCBI Taxonomy" id="2594811"/>
    <lineage>
        <taxon>Eukaryota</taxon>
        <taxon>Fungi</taxon>
        <taxon>Dikarya</taxon>
        <taxon>Ascomycota</taxon>
        <taxon>Pezizomycotina</taxon>
        <taxon>Sordariomycetes</taxon>
        <taxon>Hypocreomycetidae</taxon>
        <taxon>Hypocreales</taxon>
        <taxon>Nectriaceae</taxon>
        <taxon>Fusarium</taxon>
        <taxon>Fusarium incarnatum-equiseti species complex</taxon>
    </lineage>
</organism>
<evidence type="ECO:0000313" key="1">
    <source>
        <dbReference type="EMBL" id="CEG04772.1"/>
    </source>
</evidence>
<dbReference type="AlphaFoldDB" id="A0A090MIG3"/>
<protein>
    <submittedName>
        <fullName evidence="1">WGS project CBMI000000000 data, contig CS3069_c002044</fullName>
    </submittedName>
</protein>
<dbReference type="EMBL" id="CBMI010002042">
    <property type="protein sequence ID" value="CEG04772.1"/>
    <property type="molecule type" value="Genomic_DNA"/>
</dbReference>
<accession>A0A090MIG3</accession>
<proteinExistence type="predicted"/>
<reference evidence="1" key="1">
    <citation type="submission" date="2013-05" db="EMBL/GenBank/DDBJ databases">
        <title>Draft genome sequences of six wheat associated Fusarium spp. isolates.</title>
        <authorList>
            <person name="Moolhuijzen P.M."/>
            <person name="Manners J.M."/>
            <person name="Wilcox S."/>
            <person name="Bellgard M.I."/>
            <person name="Gardiner D.M."/>
        </authorList>
    </citation>
    <scope>NUCLEOTIDE SEQUENCE</scope>
    <source>
        <strain evidence="1">CS3069</strain>
    </source>
</reference>
<gene>
    <name evidence="1" type="ORF">BN850_0074820</name>
</gene>
<sequence>MADLADNIYTIFTLAKLEELSVRQLGRYLKNRDFRDFYYHVVGVEKGSRNDGRPESIQAWLDQASMTLIKKVCLFLPRFATSLTKCLQKSAGELKALEGLTIF</sequence>